<sequence length="594" mass="65549">MLKLINKFNISFLTILILFNLLIPYSQSSAGSQYYVATNGNDSNLGTVNDPFRTIQKCAQVATSGDTCVIRGGIYRETITPKNSGTLSAPITYKAYANESVRVSATESINSEWTKHTENIYKFNSLNTYLGHGKNQLFLNGTMMTEARWPNISSSPVFIKRNDLAKSSMGYLVTEDPIPGQLVTATLKDEQLSQFSQHFFKDTQINLLTGSLWTPITGKVLQSANDSLQFSYKYNQGGVYYDVSPNTYYYIWGKLELLDSPGEWYIDSSSNVYFWPPNGYNPTNSNIEVKTRNSVFDLRNTKNIILNGIQIFGGTIQTNTVTENLSLLNVNIKYPNHYQYISNWWEIVNGITFNGANTLIQDSIIGYVAGSGVKIVGANSRIINSVIHNTNYTGGNGGLLMASGQGVQILNNTLFNSGSANIIDLRDCSGCIVKRNDIFGAGSQTIDGGAIMITRDSNGGNTEIGYNKIHNNYGVQNPSLRYYGTSGIFLEGNVSNYNIYNNIIWNTSARAITVHPSGRMNISNINIANNTSYMDVTENGVRDSGTFYFPSELIGNGINTNNNIYNGKPYDAPINFEVGSSLIKPYIPGKLADE</sequence>
<reference evidence="2" key="1">
    <citation type="journal article" date="2019" name="Int. J. Syst. Evol. Microbiol.">
        <title>The Global Catalogue of Microorganisms (GCM) 10K type strain sequencing project: providing services to taxonomists for standard genome sequencing and annotation.</title>
        <authorList>
            <consortium name="The Broad Institute Genomics Platform"/>
            <consortium name="The Broad Institute Genome Sequencing Center for Infectious Disease"/>
            <person name="Wu L."/>
            <person name="Ma J."/>
        </authorList>
    </citation>
    <scope>NUCLEOTIDE SEQUENCE [LARGE SCALE GENOMIC DNA]</scope>
    <source>
        <strain evidence="2">CCUG 53519</strain>
    </source>
</reference>
<dbReference type="InterPro" id="IPR012334">
    <property type="entry name" value="Pectin_lyas_fold"/>
</dbReference>
<dbReference type="RefSeq" id="WP_251582168.1">
    <property type="nucleotide sequence ID" value="NZ_JBHTKX010000001.1"/>
</dbReference>
<gene>
    <name evidence="1" type="ORF">ACFQ3J_13790</name>
</gene>
<protein>
    <submittedName>
        <fullName evidence="1">Right-handed parallel beta-helix repeat-containing protein</fullName>
    </submittedName>
</protein>
<accession>A0ABW3PY37</accession>
<dbReference type="Gene3D" id="2.160.20.10">
    <property type="entry name" value="Single-stranded right-handed beta-helix, Pectin lyase-like"/>
    <property type="match status" value="2"/>
</dbReference>
<dbReference type="InterPro" id="IPR006626">
    <property type="entry name" value="PbH1"/>
</dbReference>
<proteinExistence type="predicted"/>
<dbReference type="EMBL" id="JBHTKX010000001">
    <property type="protein sequence ID" value="MFD1129242.1"/>
    <property type="molecule type" value="Genomic_DNA"/>
</dbReference>
<comment type="caution">
    <text evidence="1">The sequence shown here is derived from an EMBL/GenBank/DDBJ whole genome shotgun (WGS) entry which is preliminary data.</text>
</comment>
<evidence type="ECO:0000313" key="1">
    <source>
        <dbReference type="EMBL" id="MFD1129242.1"/>
    </source>
</evidence>
<name>A0ABW3PY37_9BACL</name>
<dbReference type="PANTHER" id="PTHR36453">
    <property type="entry name" value="SECRETED PROTEIN-RELATED"/>
    <property type="match status" value="1"/>
</dbReference>
<dbReference type="InterPro" id="IPR011050">
    <property type="entry name" value="Pectin_lyase_fold/virulence"/>
</dbReference>
<dbReference type="SMART" id="SM00710">
    <property type="entry name" value="PbH1"/>
    <property type="match status" value="6"/>
</dbReference>
<organism evidence="1 2">
    <name type="scientific">Paenibacillus provencensis</name>
    <dbReference type="NCBI Taxonomy" id="441151"/>
    <lineage>
        <taxon>Bacteria</taxon>
        <taxon>Bacillati</taxon>
        <taxon>Bacillota</taxon>
        <taxon>Bacilli</taxon>
        <taxon>Bacillales</taxon>
        <taxon>Paenibacillaceae</taxon>
        <taxon>Paenibacillus</taxon>
    </lineage>
</organism>
<dbReference type="SUPFAM" id="SSF51126">
    <property type="entry name" value="Pectin lyase-like"/>
    <property type="match status" value="1"/>
</dbReference>
<dbReference type="PANTHER" id="PTHR36453:SF1">
    <property type="entry name" value="RIGHT HANDED BETA HELIX DOMAIN-CONTAINING PROTEIN"/>
    <property type="match status" value="1"/>
</dbReference>
<keyword evidence="2" id="KW-1185">Reference proteome</keyword>
<dbReference type="Proteomes" id="UP001597169">
    <property type="component" value="Unassembled WGS sequence"/>
</dbReference>
<evidence type="ECO:0000313" key="2">
    <source>
        <dbReference type="Proteomes" id="UP001597169"/>
    </source>
</evidence>